<evidence type="ECO:0000256" key="3">
    <source>
        <dbReference type="ARBA" id="ARBA00038295"/>
    </source>
</evidence>
<feature type="region of interest" description="Disordered" evidence="5">
    <location>
        <begin position="271"/>
        <end position="369"/>
    </location>
</feature>
<evidence type="ECO:0000256" key="5">
    <source>
        <dbReference type="SAM" id="MobiDB-lite"/>
    </source>
</evidence>
<dbReference type="InterPro" id="IPR009053">
    <property type="entry name" value="Prefoldin"/>
</dbReference>
<keyword evidence="7" id="KW-1185">Reference proteome</keyword>
<keyword evidence="2" id="KW-0539">Nucleus</keyword>
<dbReference type="Gene3D" id="1.10.287.370">
    <property type="match status" value="1"/>
</dbReference>
<dbReference type="Proteomes" id="UP001237642">
    <property type="component" value="Unassembled WGS sequence"/>
</dbReference>
<organism evidence="6 7">
    <name type="scientific">Heracleum sosnowskyi</name>
    <dbReference type="NCBI Taxonomy" id="360622"/>
    <lineage>
        <taxon>Eukaryota</taxon>
        <taxon>Viridiplantae</taxon>
        <taxon>Streptophyta</taxon>
        <taxon>Embryophyta</taxon>
        <taxon>Tracheophyta</taxon>
        <taxon>Spermatophyta</taxon>
        <taxon>Magnoliopsida</taxon>
        <taxon>eudicotyledons</taxon>
        <taxon>Gunneridae</taxon>
        <taxon>Pentapetalae</taxon>
        <taxon>asterids</taxon>
        <taxon>campanulids</taxon>
        <taxon>Apiales</taxon>
        <taxon>Apiaceae</taxon>
        <taxon>Apioideae</taxon>
        <taxon>apioid superclade</taxon>
        <taxon>Tordylieae</taxon>
        <taxon>Tordyliinae</taxon>
        <taxon>Heracleum</taxon>
    </lineage>
</organism>
<comment type="subcellular location">
    <subcellularLocation>
        <location evidence="1">Nucleus</location>
    </subcellularLocation>
</comment>
<evidence type="ECO:0000313" key="6">
    <source>
        <dbReference type="EMBL" id="KAK1369253.1"/>
    </source>
</evidence>
<feature type="compositionally biased region" description="Polar residues" evidence="5">
    <location>
        <begin position="344"/>
        <end position="358"/>
    </location>
</feature>
<dbReference type="GO" id="GO:0006457">
    <property type="term" value="P:protein folding"/>
    <property type="evidence" value="ECO:0007669"/>
    <property type="project" value="UniProtKB-ARBA"/>
</dbReference>
<keyword evidence="4" id="KW-0175">Coiled coil</keyword>
<reference evidence="6" key="2">
    <citation type="submission" date="2023-05" db="EMBL/GenBank/DDBJ databases">
        <authorList>
            <person name="Schelkunov M.I."/>
        </authorList>
    </citation>
    <scope>NUCLEOTIDE SEQUENCE</scope>
    <source>
        <strain evidence="6">Hsosn_3</strain>
        <tissue evidence="6">Leaf</tissue>
    </source>
</reference>
<dbReference type="AlphaFoldDB" id="A0AAD8HMX7"/>
<accession>A0AAD8HMX7</accession>
<dbReference type="GO" id="GO:0009409">
    <property type="term" value="P:response to cold"/>
    <property type="evidence" value="ECO:0007669"/>
    <property type="project" value="UniProtKB-ARBA"/>
</dbReference>
<comment type="caution">
    <text evidence="6">The sequence shown here is derived from an EMBL/GenBank/DDBJ whole genome shotgun (WGS) entry which is preliminary data.</text>
</comment>
<dbReference type="GO" id="GO:0003682">
    <property type="term" value="F:chromatin binding"/>
    <property type="evidence" value="ECO:0007669"/>
    <property type="project" value="TreeGrafter"/>
</dbReference>
<feature type="compositionally biased region" description="Polar residues" evidence="5">
    <location>
        <begin position="285"/>
        <end position="300"/>
    </location>
</feature>
<feature type="coiled-coil region" evidence="4">
    <location>
        <begin position="171"/>
        <end position="205"/>
    </location>
</feature>
<dbReference type="GO" id="GO:0005634">
    <property type="term" value="C:nucleus"/>
    <property type="evidence" value="ECO:0007669"/>
    <property type="project" value="UniProtKB-SubCell"/>
</dbReference>
<reference evidence="6" key="1">
    <citation type="submission" date="2023-02" db="EMBL/GenBank/DDBJ databases">
        <title>Genome of toxic invasive species Heracleum sosnowskyi carries increased number of genes despite the absence of recent whole-genome duplications.</title>
        <authorList>
            <person name="Schelkunov M."/>
            <person name="Shtratnikova V."/>
            <person name="Makarenko M."/>
            <person name="Klepikova A."/>
            <person name="Omelchenko D."/>
            <person name="Novikova G."/>
            <person name="Obukhova E."/>
            <person name="Bogdanov V."/>
            <person name="Penin A."/>
            <person name="Logacheva M."/>
        </authorList>
    </citation>
    <scope>NUCLEOTIDE SEQUENCE</scope>
    <source>
        <strain evidence="6">Hsosn_3</strain>
        <tissue evidence="6">Leaf</tissue>
    </source>
</reference>
<dbReference type="InterPro" id="IPR052255">
    <property type="entry name" value="RNA_pol_II_subunit5-mediator"/>
</dbReference>
<evidence type="ECO:0000256" key="1">
    <source>
        <dbReference type="ARBA" id="ARBA00004123"/>
    </source>
</evidence>
<dbReference type="InterPro" id="IPR004127">
    <property type="entry name" value="Prefoldin_subunit_alpha"/>
</dbReference>
<dbReference type="Pfam" id="PF02996">
    <property type="entry name" value="Prefoldin"/>
    <property type="match status" value="1"/>
</dbReference>
<gene>
    <name evidence="6" type="ORF">POM88_035345</name>
</gene>
<proteinExistence type="inferred from homology"/>
<name>A0AAD8HMX7_9APIA</name>
<dbReference type="SUPFAM" id="SSF46579">
    <property type="entry name" value="Prefoldin"/>
    <property type="match status" value="1"/>
</dbReference>
<evidence type="ECO:0000256" key="4">
    <source>
        <dbReference type="SAM" id="Coils"/>
    </source>
</evidence>
<dbReference type="GO" id="GO:0000122">
    <property type="term" value="P:negative regulation of transcription by RNA polymerase II"/>
    <property type="evidence" value="ECO:0007669"/>
    <property type="project" value="TreeGrafter"/>
</dbReference>
<evidence type="ECO:0000313" key="7">
    <source>
        <dbReference type="Proteomes" id="UP001237642"/>
    </source>
</evidence>
<comment type="similarity">
    <text evidence="3">Belongs to the RNA polymerase II subunit 5-mediating protein family.</text>
</comment>
<dbReference type="EMBL" id="JAUIZM010000008">
    <property type="protein sequence ID" value="KAK1369253.1"/>
    <property type="molecule type" value="Genomic_DNA"/>
</dbReference>
<sequence length="369" mass="41588">MEKTEKKGTVTSLASLFPPEEARKASQRVLDTIAEHEKELDQLNEFISDNNSIIDLVQRIPEQLHHDIMVPFGKKAFFPGRLIHTNEFLVLLGESYYVDRTSKQTTEILKRRGNTLGSQVESLKAVMQDLKAEASFFDATASEAAEGLVEIREDYIEEASTETVSHTDIKTVDEDEEYARLLSRMDELEKQELEAENDDESELEDSDLEDQGNQVLMEHRVENSEHEALKVQPASKVLPRTSEHSKVQTASKVLPQTSECSKVEPAFKVLPHPTEPIKVQPTLKDGSQNTNTAMPMSKSSISDKEQRNHLQHTPANEGSVRPSEPHFDSTKAFTGSIVERTHNIDSNPRGQSSSSPKTISRFKMQRKQH</sequence>
<evidence type="ECO:0000256" key="2">
    <source>
        <dbReference type="ARBA" id="ARBA00023242"/>
    </source>
</evidence>
<dbReference type="CDD" id="cd23159">
    <property type="entry name" value="Prefoldin_URI1"/>
    <property type="match status" value="1"/>
</dbReference>
<dbReference type="GO" id="GO:0019212">
    <property type="term" value="F:phosphatase inhibitor activity"/>
    <property type="evidence" value="ECO:0007669"/>
    <property type="project" value="TreeGrafter"/>
</dbReference>
<protein>
    <submittedName>
        <fullName evidence="6">RNA polymerase II subunit 5-mediating protein-like</fullName>
    </submittedName>
</protein>
<dbReference type="GO" id="GO:0003714">
    <property type="term" value="F:transcription corepressor activity"/>
    <property type="evidence" value="ECO:0007669"/>
    <property type="project" value="TreeGrafter"/>
</dbReference>
<dbReference type="PANTHER" id="PTHR15111:SF0">
    <property type="entry name" value="UNCONVENTIONAL PREFOLDIN RPB5 INTERACTOR 1"/>
    <property type="match status" value="1"/>
</dbReference>
<dbReference type="PANTHER" id="PTHR15111">
    <property type="entry name" value="RNA POLYMERASE II SUBUNIT 5-MEDIATING PROTEIN NNX3"/>
    <property type="match status" value="1"/>
</dbReference>